<evidence type="ECO:0000313" key="4">
    <source>
        <dbReference type="EMBL" id="MCW2307254.1"/>
    </source>
</evidence>
<comment type="subunit">
    <text evidence="1">Binds to the N-terminal domain of the chaperone ClpA.</text>
</comment>
<keyword evidence="4" id="KW-0378">Hydrolase</keyword>
<dbReference type="HAMAP" id="MF_00302">
    <property type="entry name" value="ClpS"/>
    <property type="match status" value="1"/>
</dbReference>
<dbReference type="NCBIfam" id="NF000672">
    <property type="entry name" value="PRK00033.1-5"/>
    <property type="match status" value="1"/>
</dbReference>
<dbReference type="Proteomes" id="UP001209755">
    <property type="component" value="Unassembled WGS sequence"/>
</dbReference>
<dbReference type="SUPFAM" id="SSF54736">
    <property type="entry name" value="ClpS-like"/>
    <property type="match status" value="1"/>
</dbReference>
<dbReference type="RefSeq" id="WP_264600915.1">
    <property type="nucleotide sequence ID" value="NZ_JAOQNS010000004.1"/>
</dbReference>
<dbReference type="GO" id="GO:0006508">
    <property type="term" value="P:proteolysis"/>
    <property type="evidence" value="ECO:0007669"/>
    <property type="project" value="UniProtKB-KW"/>
</dbReference>
<organism evidence="4 5">
    <name type="scientific">Rhodobium gokarnense</name>
    <dbReference type="NCBI Taxonomy" id="364296"/>
    <lineage>
        <taxon>Bacteria</taxon>
        <taxon>Pseudomonadati</taxon>
        <taxon>Pseudomonadota</taxon>
        <taxon>Alphaproteobacteria</taxon>
        <taxon>Hyphomicrobiales</taxon>
        <taxon>Rhodobiaceae</taxon>
        <taxon>Rhodobium</taxon>
    </lineage>
</organism>
<comment type="function">
    <text evidence="1">Involved in the modulation of the specificity of the ClpAP-mediated ATP-dependent protein degradation.</text>
</comment>
<dbReference type="NCBIfam" id="NF000669">
    <property type="entry name" value="PRK00033.1-2"/>
    <property type="match status" value="1"/>
</dbReference>
<sequence length="126" mass="14050">MWTEPIKSGDQDNGTGGNGAGGPGGDGADAGTVVVPKTRPKTKRPNMYRVLLLNDDYTPMEFVVHILERFFQMGREQATRVMLHVHHHGVGECGVFTYEVAETKVTQVMDFARKHQHPLQCVMEKK</sequence>
<dbReference type="GO" id="GO:0008233">
    <property type="term" value="F:peptidase activity"/>
    <property type="evidence" value="ECO:0007669"/>
    <property type="project" value="UniProtKB-KW"/>
</dbReference>
<evidence type="ECO:0000256" key="2">
    <source>
        <dbReference type="SAM" id="MobiDB-lite"/>
    </source>
</evidence>
<feature type="region of interest" description="Disordered" evidence="2">
    <location>
        <begin position="1"/>
        <end position="40"/>
    </location>
</feature>
<dbReference type="EMBL" id="JAOQNS010000004">
    <property type="protein sequence ID" value="MCW2307254.1"/>
    <property type="molecule type" value="Genomic_DNA"/>
</dbReference>
<name>A0ABT3HA38_9HYPH</name>
<feature type="domain" description="Adaptor protein ClpS core" evidence="3">
    <location>
        <begin position="43"/>
        <end position="121"/>
    </location>
</feature>
<dbReference type="InterPro" id="IPR022935">
    <property type="entry name" value="ClpS"/>
</dbReference>
<dbReference type="Pfam" id="PF02617">
    <property type="entry name" value="ClpS"/>
    <property type="match status" value="1"/>
</dbReference>
<evidence type="ECO:0000259" key="3">
    <source>
        <dbReference type="Pfam" id="PF02617"/>
    </source>
</evidence>
<keyword evidence="5" id="KW-1185">Reference proteome</keyword>
<comment type="caution">
    <text evidence="4">The sequence shown here is derived from an EMBL/GenBank/DDBJ whole genome shotgun (WGS) entry which is preliminary data.</text>
</comment>
<feature type="compositionally biased region" description="Gly residues" evidence="2">
    <location>
        <begin position="14"/>
        <end position="28"/>
    </location>
</feature>
<proteinExistence type="inferred from homology"/>
<dbReference type="InterPro" id="IPR014719">
    <property type="entry name" value="Ribosomal_bL12_C/ClpS-like"/>
</dbReference>
<reference evidence="5" key="1">
    <citation type="submission" date="2023-07" db="EMBL/GenBank/DDBJ databases">
        <title>Genome sequencing of Purple Non-Sulfur Bacteria from various extreme environments.</title>
        <authorList>
            <person name="Mayer M."/>
        </authorList>
    </citation>
    <scope>NUCLEOTIDE SEQUENCE [LARGE SCALE GENOMIC DNA]</scope>
    <source>
        <strain evidence="5">DSM 17935</strain>
    </source>
</reference>
<comment type="similarity">
    <text evidence="1">Belongs to the ClpS family.</text>
</comment>
<gene>
    <name evidence="1" type="primary">clpS</name>
    <name evidence="4" type="ORF">M2319_001585</name>
</gene>
<dbReference type="Gene3D" id="3.30.1390.10">
    <property type="match status" value="1"/>
</dbReference>
<accession>A0ABT3HA38</accession>
<keyword evidence="4" id="KW-0645">Protease</keyword>
<dbReference type="PANTHER" id="PTHR33473:SF19">
    <property type="entry name" value="ATP-DEPENDENT CLP PROTEASE ADAPTER PROTEIN CLPS"/>
    <property type="match status" value="1"/>
</dbReference>
<evidence type="ECO:0000313" key="5">
    <source>
        <dbReference type="Proteomes" id="UP001209755"/>
    </source>
</evidence>
<dbReference type="PANTHER" id="PTHR33473">
    <property type="entry name" value="ATP-DEPENDENT CLP PROTEASE ADAPTER PROTEIN CLPS1, CHLOROPLASTIC"/>
    <property type="match status" value="1"/>
</dbReference>
<dbReference type="InterPro" id="IPR003769">
    <property type="entry name" value="ClpS_core"/>
</dbReference>
<evidence type="ECO:0000256" key="1">
    <source>
        <dbReference type="HAMAP-Rule" id="MF_00302"/>
    </source>
</evidence>
<protein>
    <recommendedName>
        <fullName evidence="1">ATP-dependent Clp protease adapter protein ClpS</fullName>
    </recommendedName>
</protein>